<proteinExistence type="predicted"/>
<dbReference type="Proteomes" id="UP000275777">
    <property type="component" value="Chromosome"/>
</dbReference>
<reference evidence="1 2" key="1">
    <citation type="submission" date="2018-12" db="EMBL/GenBank/DDBJ databases">
        <authorList>
            <consortium name="Pathogen Informatics"/>
        </authorList>
    </citation>
    <scope>NUCLEOTIDE SEQUENCE [LARGE SCALE GENOMIC DNA]</scope>
    <source>
        <strain evidence="1 2">NCTC9695</strain>
    </source>
</reference>
<accession>A0A447T875</accession>
<dbReference type="EMBL" id="LR134182">
    <property type="protein sequence ID" value="VEB41074.1"/>
    <property type="molecule type" value="Genomic_DNA"/>
</dbReference>
<sequence>MVSRAMVSEINEGRGCGPNKDHVLLDITHLDPR</sequence>
<dbReference type="InterPro" id="IPR027477">
    <property type="entry name" value="Succ_DH/fumarate_Rdtase_cat_sf"/>
</dbReference>
<dbReference type="AlphaFoldDB" id="A0A447T875"/>
<evidence type="ECO:0000313" key="1">
    <source>
        <dbReference type="EMBL" id="VEB41074.1"/>
    </source>
</evidence>
<dbReference type="SUPFAM" id="SSF56425">
    <property type="entry name" value="Succinate dehydrogenase/fumarate reductase flavoprotein, catalytic domain"/>
    <property type="match status" value="1"/>
</dbReference>
<organism evidence="1 2">
    <name type="scientific">Chromobacterium violaceum</name>
    <dbReference type="NCBI Taxonomy" id="536"/>
    <lineage>
        <taxon>Bacteria</taxon>
        <taxon>Pseudomonadati</taxon>
        <taxon>Pseudomonadota</taxon>
        <taxon>Betaproteobacteria</taxon>
        <taxon>Neisseriales</taxon>
        <taxon>Chromobacteriaceae</taxon>
        <taxon>Chromobacterium</taxon>
    </lineage>
</organism>
<gene>
    <name evidence="1" type="ORF">NCTC9695_01488</name>
</gene>
<dbReference type="Gene3D" id="3.90.700.10">
    <property type="entry name" value="Succinate dehydrogenase/fumarate reductase flavoprotein, catalytic domain"/>
    <property type="match status" value="1"/>
</dbReference>
<protein>
    <submittedName>
        <fullName evidence="1">Succinate dehydrogenase flavoprotein subunit</fullName>
    </submittedName>
</protein>
<evidence type="ECO:0000313" key="2">
    <source>
        <dbReference type="Proteomes" id="UP000275777"/>
    </source>
</evidence>
<name>A0A447T875_CHRVL</name>